<dbReference type="GO" id="GO:0007029">
    <property type="term" value="P:endoplasmic reticulum organization"/>
    <property type="evidence" value="ECO:0007669"/>
    <property type="project" value="InterPro"/>
</dbReference>
<dbReference type="PANTHER" id="PTHR20955:SF1">
    <property type="entry name" value="PROTEIN JAGUNAL HOMOLOG 1"/>
    <property type="match status" value="1"/>
</dbReference>
<dbReference type="AlphaFoldDB" id="A0A0N5AC46"/>
<dbReference type="Pfam" id="PF07086">
    <property type="entry name" value="Jagunal"/>
    <property type="match status" value="1"/>
</dbReference>
<proteinExistence type="inferred from homology"/>
<evidence type="ECO:0000256" key="1">
    <source>
        <dbReference type="ARBA" id="ARBA00004477"/>
    </source>
</evidence>
<keyword evidence="6 7" id="KW-0472">Membrane</keyword>
<dbReference type="InterPro" id="IPR009787">
    <property type="entry name" value="Jagunal"/>
</dbReference>
<reference evidence="9" key="1">
    <citation type="submission" date="2017-02" db="UniProtKB">
        <authorList>
            <consortium name="WormBaseParasite"/>
        </authorList>
    </citation>
    <scope>IDENTIFICATION</scope>
</reference>
<evidence type="ECO:0000256" key="4">
    <source>
        <dbReference type="ARBA" id="ARBA00022824"/>
    </source>
</evidence>
<evidence type="ECO:0000256" key="7">
    <source>
        <dbReference type="SAM" id="Phobius"/>
    </source>
</evidence>
<dbReference type="GO" id="GO:0016192">
    <property type="term" value="P:vesicle-mediated transport"/>
    <property type="evidence" value="ECO:0007669"/>
    <property type="project" value="TreeGrafter"/>
</dbReference>
<evidence type="ECO:0000313" key="8">
    <source>
        <dbReference type="Proteomes" id="UP000046393"/>
    </source>
</evidence>
<protein>
    <submittedName>
        <fullName evidence="9">Protein jagunal</fullName>
    </submittedName>
</protein>
<keyword evidence="5 7" id="KW-1133">Transmembrane helix</keyword>
<keyword evidence="3 7" id="KW-0812">Transmembrane</keyword>
<evidence type="ECO:0000256" key="5">
    <source>
        <dbReference type="ARBA" id="ARBA00022989"/>
    </source>
</evidence>
<sequence>MSSRGPRANGTDGTDFTHRQKIASHYQISVQYKWYLKWLFAIHVLVLLAFWVKVFGEFLTRYTKIRWAFFISLDLPSAYPWEYVWSLSFVPIIFALLSFNKNRVKILRYHYYGQFVFGIMPCAIGIGSQFPELIDYIFNRENSKTPTFNGNFPMVILWYIFFLVAFQIHGLAMYFSHQLILAWMPPKKKD</sequence>
<dbReference type="PANTHER" id="PTHR20955">
    <property type="entry name" value="PROTEIN JAGUNAL HOMOLOG 1"/>
    <property type="match status" value="1"/>
</dbReference>
<dbReference type="STRING" id="451379.A0A0N5AC46"/>
<feature type="transmembrane region" description="Helical" evidence="7">
    <location>
        <begin position="83"/>
        <end position="99"/>
    </location>
</feature>
<evidence type="ECO:0000256" key="3">
    <source>
        <dbReference type="ARBA" id="ARBA00022692"/>
    </source>
</evidence>
<comment type="similarity">
    <text evidence="2">Belongs to the jagunal family.</text>
</comment>
<evidence type="ECO:0000313" key="9">
    <source>
        <dbReference type="WBParaSite" id="SMUV_0000172201-mRNA-1"/>
    </source>
</evidence>
<keyword evidence="4" id="KW-0256">Endoplasmic reticulum</keyword>
<dbReference type="GO" id="GO:0005789">
    <property type="term" value="C:endoplasmic reticulum membrane"/>
    <property type="evidence" value="ECO:0007669"/>
    <property type="project" value="UniProtKB-SubCell"/>
</dbReference>
<organism evidence="8 9">
    <name type="scientific">Syphacia muris</name>
    <dbReference type="NCBI Taxonomy" id="451379"/>
    <lineage>
        <taxon>Eukaryota</taxon>
        <taxon>Metazoa</taxon>
        <taxon>Ecdysozoa</taxon>
        <taxon>Nematoda</taxon>
        <taxon>Chromadorea</taxon>
        <taxon>Rhabditida</taxon>
        <taxon>Spirurina</taxon>
        <taxon>Oxyuridomorpha</taxon>
        <taxon>Oxyuroidea</taxon>
        <taxon>Oxyuridae</taxon>
        <taxon>Syphacia</taxon>
    </lineage>
</organism>
<dbReference type="WBParaSite" id="SMUV_0000172201-mRNA-1">
    <property type="protein sequence ID" value="SMUV_0000172201-mRNA-1"/>
    <property type="gene ID" value="SMUV_0000172201"/>
</dbReference>
<evidence type="ECO:0000256" key="2">
    <source>
        <dbReference type="ARBA" id="ARBA00008462"/>
    </source>
</evidence>
<keyword evidence="8" id="KW-1185">Reference proteome</keyword>
<accession>A0A0N5AC46</accession>
<feature type="transmembrane region" description="Helical" evidence="7">
    <location>
        <begin position="156"/>
        <end position="184"/>
    </location>
</feature>
<name>A0A0N5AC46_9BILA</name>
<feature type="transmembrane region" description="Helical" evidence="7">
    <location>
        <begin position="34"/>
        <end position="52"/>
    </location>
</feature>
<comment type="subcellular location">
    <subcellularLocation>
        <location evidence="1">Endoplasmic reticulum membrane</location>
        <topology evidence="1">Multi-pass membrane protein</topology>
    </subcellularLocation>
</comment>
<feature type="transmembrane region" description="Helical" evidence="7">
    <location>
        <begin position="111"/>
        <end position="130"/>
    </location>
</feature>
<evidence type="ECO:0000256" key="6">
    <source>
        <dbReference type="ARBA" id="ARBA00023136"/>
    </source>
</evidence>
<dbReference type="Proteomes" id="UP000046393">
    <property type="component" value="Unplaced"/>
</dbReference>